<organism evidence="1 2">
    <name type="scientific">Gnathostoma spinigerum</name>
    <dbReference type="NCBI Taxonomy" id="75299"/>
    <lineage>
        <taxon>Eukaryota</taxon>
        <taxon>Metazoa</taxon>
        <taxon>Ecdysozoa</taxon>
        <taxon>Nematoda</taxon>
        <taxon>Chromadorea</taxon>
        <taxon>Rhabditida</taxon>
        <taxon>Spirurina</taxon>
        <taxon>Gnathostomatomorpha</taxon>
        <taxon>Gnathostomatoidea</taxon>
        <taxon>Gnathostomatidae</taxon>
        <taxon>Gnathostoma</taxon>
    </lineage>
</organism>
<protein>
    <submittedName>
        <fullName evidence="1">Uncharacterized protein</fullName>
    </submittedName>
</protein>
<dbReference type="EMBL" id="JBGFUD010016922">
    <property type="protein sequence ID" value="MFH4984357.1"/>
    <property type="molecule type" value="Genomic_DNA"/>
</dbReference>
<dbReference type="Proteomes" id="UP001608902">
    <property type="component" value="Unassembled WGS sequence"/>
</dbReference>
<accession>A0ABD6EZ28</accession>
<sequence length="132" mass="15411">MFSSKAVIVSIQIKYFDDSAVSALRKLDDIAQEFDPTHKNFFLSQTLYNSLPSIPEDLWFTRILQRFNEHLVDSVELYGAIARPLFYILDKCETENVQLLRPWMRRITEPSEQKSVFSASYNLILSFGLRIL</sequence>
<proteinExistence type="predicted"/>
<gene>
    <name evidence="1" type="ORF">AB6A40_011066</name>
</gene>
<name>A0ABD6EZ28_9BILA</name>
<dbReference type="AlphaFoldDB" id="A0ABD6EZ28"/>
<reference evidence="1 2" key="1">
    <citation type="submission" date="2024-08" db="EMBL/GenBank/DDBJ databases">
        <title>Gnathostoma spinigerum genome.</title>
        <authorList>
            <person name="Gonzalez-Bertolin B."/>
            <person name="Monzon S."/>
            <person name="Zaballos A."/>
            <person name="Jimenez P."/>
            <person name="Dekumyoy P."/>
            <person name="Varona S."/>
            <person name="Cuesta I."/>
            <person name="Sumanam S."/>
            <person name="Adisakwattana P."/>
            <person name="Gasser R.B."/>
            <person name="Hernandez-Gonzalez A."/>
            <person name="Young N.D."/>
            <person name="Perteguer M.J."/>
        </authorList>
    </citation>
    <scope>NUCLEOTIDE SEQUENCE [LARGE SCALE GENOMIC DNA]</scope>
    <source>
        <strain evidence="1">AL3</strain>
        <tissue evidence="1">Liver</tissue>
    </source>
</reference>
<keyword evidence="2" id="KW-1185">Reference proteome</keyword>
<evidence type="ECO:0000313" key="2">
    <source>
        <dbReference type="Proteomes" id="UP001608902"/>
    </source>
</evidence>
<comment type="caution">
    <text evidence="1">The sequence shown here is derived from an EMBL/GenBank/DDBJ whole genome shotgun (WGS) entry which is preliminary data.</text>
</comment>
<evidence type="ECO:0000313" key="1">
    <source>
        <dbReference type="EMBL" id="MFH4984357.1"/>
    </source>
</evidence>